<protein>
    <submittedName>
        <fullName evidence="2">Uncharacterized protein</fullName>
    </submittedName>
</protein>
<gene>
    <name evidence="2" type="ORF">MERR_LOCUS27828</name>
</gene>
<dbReference type="OrthoDB" id="1730685at2759"/>
<dbReference type="PANTHER" id="PTHR47679:SF1">
    <property type="entry name" value="PROTEIN TORNADO 1"/>
    <property type="match status" value="1"/>
</dbReference>
<name>A0A6D2JKU6_9BRAS</name>
<evidence type="ECO:0000313" key="3">
    <source>
        <dbReference type="Proteomes" id="UP000467841"/>
    </source>
</evidence>
<feature type="region of interest" description="Disordered" evidence="1">
    <location>
        <begin position="86"/>
        <end position="106"/>
    </location>
</feature>
<feature type="compositionally biased region" description="Basic and acidic residues" evidence="1">
    <location>
        <begin position="87"/>
        <end position="106"/>
    </location>
</feature>
<evidence type="ECO:0000256" key="1">
    <source>
        <dbReference type="SAM" id="MobiDB-lite"/>
    </source>
</evidence>
<proteinExistence type="predicted"/>
<evidence type="ECO:0000313" key="2">
    <source>
        <dbReference type="EMBL" id="CAA7040593.1"/>
    </source>
</evidence>
<keyword evidence="3" id="KW-1185">Reference proteome</keyword>
<dbReference type="Proteomes" id="UP000467841">
    <property type="component" value="Unassembled WGS sequence"/>
</dbReference>
<dbReference type="AlphaFoldDB" id="A0A6D2JKU6"/>
<comment type="caution">
    <text evidence="2">The sequence shown here is derived from an EMBL/GenBank/DDBJ whole genome shotgun (WGS) entry which is preliminary data.</text>
</comment>
<accession>A0A6D2JKU6</accession>
<reference evidence="2" key="1">
    <citation type="submission" date="2020-01" db="EMBL/GenBank/DDBJ databases">
        <authorList>
            <person name="Mishra B."/>
        </authorList>
    </citation>
    <scope>NUCLEOTIDE SEQUENCE [LARGE SCALE GENOMIC DNA]</scope>
</reference>
<organism evidence="2 3">
    <name type="scientific">Microthlaspi erraticum</name>
    <dbReference type="NCBI Taxonomy" id="1685480"/>
    <lineage>
        <taxon>Eukaryota</taxon>
        <taxon>Viridiplantae</taxon>
        <taxon>Streptophyta</taxon>
        <taxon>Embryophyta</taxon>
        <taxon>Tracheophyta</taxon>
        <taxon>Spermatophyta</taxon>
        <taxon>Magnoliopsida</taxon>
        <taxon>eudicotyledons</taxon>
        <taxon>Gunneridae</taxon>
        <taxon>Pentapetalae</taxon>
        <taxon>rosids</taxon>
        <taxon>malvids</taxon>
        <taxon>Brassicales</taxon>
        <taxon>Brassicaceae</taxon>
        <taxon>Coluteocarpeae</taxon>
        <taxon>Microthlaspi</taxon>
    </lineage>
</organism>
<sequence length="106" mass="11991">MGMKFVEMNIRRKKLDCRWTFQELDALQSLYVDGNRFGNVGVEDMLCPLSRFSALQLQANITLKTIVFGGSNTKMGRDGLTTVFEDGDNKRDGCTSPDSRRCESRT</sequence>
<dbReference type="EMBL" id="CACVBM020001229">
    <property type="protein sequence ID" value="CAA7040593.1"/>
    <property type="molecule type" value="Genomic_DNA"/>
</dbReference>
<dbReference type="PANTHER" id="PTHR47679">
    <property type="entry name" value="PROTEIN TORNADO 1"/>
    <property type="match status" value="1"/>
</dbReference>